<feature type="chain" id="PRO_5038095552" description="Outer membrane protein beta-barrel domain-containing protein" evidence="1">
    <location>
        <begin position="21"/>
        <end position="266"/>
    </location>
</feature>
<keyword evidence="3" id="KW-1185">Reference proteome</keyword>
<sequence>MTMRKLTFLLFICLPFCAIAQAPVSSRLSSGMEIGASFKPNVVSPSATYYQLLNLTNNKMLSIGWTSTFRTFYADNLDYTTAPAYLSRGGKTGFYALGAPVIAANLDTLQMSGASGTSLNFGARVQLRFGPLELGASADILGLTLGRTRVGQYLSQNGYFTVKSNITGRDSTAFFVKGANGVDNRPQSAKPTIANLQLLGDNSLGTLATEVYAKLLVGQRLGVKLGYQWVTTEYTTSVRNVADDNRRFRNRTGGMPYLALSFPFFN</sequence>
<reference evidence="2 3" key="1">
    <citation type="submission" date="2021-03" db="EMBL/GenBank/DDBJ databases">
        <title>Fibrella sp. HMF5036 genome sequencing and assembly.</title>
        <authorList>
            <person name="Kang H."/>
            <person name="Kim H."/>
            <person name="Bae S."/>
            <person name="Joh K."/>
        </authorList>
    </citation>
    <scope>NUCLEOTIDE SEQUENCE [LARGE SCALE GENOMIC DNA]</scope>
    <source>
        <strain evidence="2 3">HMF5036</strain>
    </source>
</reference>
<dbReference type="EMBL" id="JAFMYU010000027">
    <property type="protein sequence ID" value="MBO0934126.1"/>
    <property type="molecule type" value="Genomic_DNA"/>
</dbReference>
<proteinExistence type="predicted"/>
<feature type="signal peptide" evidence="1">
    <location>
        <begin position="1"/>
        <end position="20"/>
    </location>
</feature>
<gene>
    <name evidence="2" type="ORF">J2I48_24175</name>
</gene>
<evidence type="ECO:0008006" key="4">
    <source>
        <dbReference type="Google" id="ProtNLM"/>
    </source>
</evidence>
<evidence type="ECO:0000313" key="2">
    <source>
        <dbReference type="EMBL" id="MBO0934126.1"/>
    </source>
</evidence>
<evidence type="ECO:0000256" key="1">
    <source>
        <dbReference type="SAM" id="SignalP"/>
    </source>
</evidence>
<organism evidence="2 3">
    <name type="scientific">Fibrella aquatilis</name>
    <dbReference type="NCBI Taxonomy" id="2817059"/>
    <lineage>
        <taxon>Bacteria</taxon>
        <taxon>Pseudomonadati</taxon>
        <taxon>Bacteroidota</taxon>
        <taxon>Cytophagia</taxon>
        <taxon>Cytophagales</taxon>
        <taxon>Spirosomataceae</taxon>
        <taxon>Fibrella</taxon>
    </lineage>
</organism>
<accession>A0A939G956</accession>
<dbReference type="AlphaFoldDB" id="A0A939G956"/>
<evidence type="ECO:0000313" key="3">
    <source>
        <dbReference type="Proteomes" id="UP000664795"/>
    </source>
</evidence>
<dbReference type="Proteomes" id="UP000664795">
    <property type="component" value="Unassembled WGS sequence"/>
</dbReference>
<keyword evidence="1" id="KW-0732">Signal</keyword>
<protein>
    <recommendedName>
        <fullName evidence="4">Outer membrane protein beta-barrel domain-containing protein</fullName>
    </recommendedName>
</protein>
<comment type="caution">
    <text evidence="2">The sequence shown here is derived from an EMBL/GenBank/DDBJ whole genome shotgun (WGS) entry which is preliminary data.</text>
</comment>
<name>A0A939G956_9BACT</name>